<protein>
    <submittedName>
        <fullName evidence="1">Uncharacterized protein</fullName>
    </submittedName>
</protein>
<sequence length="61" mass="6596">MCQSAWVCRSIPQCGAAGSIELRQGVALCCSSMGCWRRTAFSENLQEARRVLYGAAQQAAL</sequence>
<name>A0A212K9D5_9BACT</name>
<gene>
    <name evidence="1" type="ORF">KM92DES2_12477</name>
</gene>
<dbReference type="EMBL" id="FLUP01000001">
    <property type="protein sequence ID" value="SBW08349.1"/>
    <property type="molecule type" value="Genomic_DNA"/>
</dbReference>
<proteinExistence type="predicted"/>
<dbReference type="AlphaFoldDB" id="A0A212K9D5"/>
<evidence type="ECO:0000313" key="1">
    <source>
        <dbReference type="EMBL" id="SBW08349.1"/>
    </source>
</evidence>
<accession>A0A212K9D5</accession>
<reference evidence="1" key="1">
    <citation type="submission" date="2016-04" db="EMBL/GenBank/DDBJ databases">
        <authorList>
            <person name="Evans L.H."/>
            <person name="Alamgir A."/>
            <person name="Owens N."/>
            <person name="Weber N.D."/>
            <person name="Virtaneva K."/>
            <person name="Barbian K."/>
            <person name="Babar A."/>
            <person name="Rosenke K."/>
        </authorList>
    </citation>
    <scope>NUCLEOTIDE SEQUENCE</scope>
    <source>
        <strain evidence="1">92-2</strain>
    </source>
</reference>
<organism evidence="1">
    <name type="scientific">uncultured Desulfovibrio sp</name>
    <dbReference type="NCBI Taxonomy" id="167968"/>
    <lineage>
        <taxon>Bacteria</taxon>
        <taxon>Pseudomonadati</taxon>
        <taxon>Thermodesulfobacteriota</taxon>
        <taxon>Desulfovibrionia</taxon>
        <taxon>Desulfovibrionales</taxon>
        <taxon>Desulfovibrionaceae</taxon>
        <taxon>Desulfovibrio</taxon>
        <taxon>environmental samples</taxon>
    </lineage>
</organism>